<dbReference type="OrthoDB" id="6475849at2759"/>
<evidence type="ECO:0000256" key="1">
    <source>
        <dbReference type="SAM" id="MobiDB-lite"/>
    </source>
</evidence>
<evidence type="ECO:0000313" key="3">
    <source>
        <dbReference type="EMBL" id="CRG95471.1"/>
    </source>
</evidence>
<keyword evidence="2" id="KW-0472">Membrane</keyword>
<name>A0A1J1GT52_PLAGA</name>
<dbReference type="EMBL" id="CVMV01000036">
    <property type="protein sequence ID" value="CRG95471.1"/>
    <property type="molecule type" value="Genomic_DNA"/>
</dbReference>
<dbReference type="AlphaFoldDB" id="A0A1J1GT52"/>
<evidence type="ECO:0000313" key="4">
    <source>
        <dbReference type="Proteomes" id="UP000220797"/>
    </source>
</evidence>
<dbReference type="VEuPathDB" id="PlasmoDB:PGAL8A_00267400"/>
<organism evidence="3 4">
    <name type="scientific">Plasmodium gallinaceum</name>
    <dbReference type="NCBI Taxonomy" id="5849"/>
    <lineage>
        <taxon>Eukaryota</taxon>
        <taxon>Sar</taxon>
        <taxon>Alveolata</taxon>
        <taxon>Apicomplexa</taxon>
        <taxon>Aconoidasida</taxon>
        <taxon>Haemosporida</taxon>
        <taxon>Plasmodiidae</taxon>
        <taxon>Plasmodium</taxon>
        <taxon>Plasmodium (Haemamoeba)</taxon>
    </lineage>
</organism>
<comment type="caution">
    <text evidence="3">The sequence shown here is derived from an EMBL/GenBank/DDBJ whole genome shotgun (WGS) entry which is preliminary data.</text>
</comment>
<feature type="region of interest" description="Disordered" evidence="1">
    <location>
        <begin position="62"/>
        <end position="88"/>
    </location>
</feature>
<keyword evidence="2" id="KW-1133">Transmembrane helix</keyword>
<gene>
    <name evidence="3" type="ORF">PGAL8A_00267400</name>
</gene>
<sequence>MKTLILYLKITSFLLLIWMYQCFYNCDSYKTLIDKNRLQIKNELKYERVLAEGDIAGKKQTNAEGCQEECPAENKEKEEKKKISKNPRKLSNPYDLWQKFTSPLLLERFKNEISGKDPKWIEEKWKNEWNKISENKVNELSSIYKRSDISNEEKEKLILDTKTELFKLFMEFVDKCKKEMRDNRTQSKSKK</sequence>
<feature type="transmembrane region" description="Helical" evidence="2">
    <location>
        <begin position="6"/>
        <end position="26"/>
    </location>
</feature>
<reference evidence="3" key="1">
    <citation type="submission" date="2015-04" db="EMBL/GenBank/DDBJ databases">
        <authorList>
            <consortium name="Pathogen Informatics"/>
        </authorList>
    </citation>
    <scope>NUCLEOTIDE SEQUENCE [LARGE SCALE GENOMIC DNA]</scope>
    <source>
        <strain evidence="3">8A</strain>
    </source>
</reference>
<proteinExistence type="predicted"/>
<feature type="compositionally biased region" description="Basic and acidic residues" evidence="1">
    <location>
        <begin position="72"/>
        <end position="81"/>
    </location>
</feature>
<protein>
    <submittedName>
        <fullName evidence="3">Fam-g protein</fullName>
    </submittedName>
</protein>
<dbReference type="RefSeq" id="XP_028528281.1">
    <property type="nucleotide sequence ID" value="XM_028671650.1"/>
</dbReference>
<dbReference type="GeneID" id="39731203"/>
<evidence type="ECO:0000256" key="2">
    <source>
        <dbReference type="SAM" id="Phobius"/>
    </source>
</evidence>
<keyword evidence="4" id="KW-1185">Reference proteome</keyword>
<dbReference type="Proteomes" id="UP000220797">
    <property type="component" value="Unassembled WGS sequence"/>
</dbReference>
<accession>A0A1J1GT52</accession>
<keyword evidence="2" id="KW-0812">Transmembrane</keyword>